<evidence type="ECO:0000256" key="6">
    <source>
        <dbReference type="ARBA" id="ARBA00049183"/>
    </source>
</evidence>
<keyword evidence="12" id="KW-1185">Reference proteome</keyword>
<dbReference type="EMBL" id="BEXT01000001">
    <property type="protein sequence ID" value="GBC63825.1"/>
    <property type="molecule type" value="Genomic_DNA"/>
</dbReference>
<dbReference type="InterPro" id="IPR007507">
    <property type="entry name" value="Glycos_transf_N"/>
</dbReference>
<comment type="caution">
    <text evidence="11">The sequence shown here is derived from an EMBL/GenBank/DDBJ whole genome shotgun (WGS) entry which is preliminary data.</text>
</comment>
<dbReference type="GO" id="GO:0009244">
    <property type="term" value="P:lipopolysaccharide core region biosynthetic process"/>
    <property type="evidence" value="ECO:0007669"/>
    <property type="project" value="UniProtKB-UniRule"/>
</dbReference>
<dbReference type="GO" id="GO:0043842">
    <property type="term" value="F:Kdo transferase activity"/>
    <property type="evidence" value="ECO:0007669"/>
    <property type="project" value="UniProtKB-EC"/>
</dbReference>
<evidence type="ECO:0000256" key="4">
    <source>
        <dbReference type="ARBA" id="ARBA00022679"/>
    </source>
</evidence>
<dbReference type="Pfam" id="PF04413">
    <property type="entry name" value="Glycos_transf_N"/>
    <property type="match status" value="1"/>
</dbReference>
<evidence type="ECO:0000256" key="1">
    <source>
        <dbReference type="ARBA" id="ARBA00004713"/>
    </source>
</evidence>
<keyword evidence="9" id="KW-1133">Transmembrane helix</keyword>
<evidence type="ECO:0000256" key="9">
    <source>
        <dbReference type="RuleBase" id="RU365103"/>
    </source>
</evidence>
<feature type="site" description="Transition state stabilizer" evidence="8">
    <location>
        <position position="211"/>
    </location>
</feature>
<keyword evidence="9" id="KW-0812">Transmembrane</keyword>
<evidence type="ECO:0000256" key="2">
    <source>
        <dbReference type="ARBA" id="ARBA00012621"/>
    </source>
</evidence>
<comment type="catalytic activity">
    <reaction evidence="6 9">
        <text>lipid IVA (E. coli) + CMP-3-deoxy-beta-D-manno-octulosonate = alpha-Kdo-(2-&gt;6)-lipid IVA (E. coli) + CMP + H(+)</text>
        <dbReference type="Rhea" id="RHEA:28066"/>
        <dbReference type="ChEBI" id="CHEBI:15378"/>
        <dbReference type="ChEBI" id="CHEBI:58603"/>
        <dbReference type="ChEBI" id="CHEBI:60364"/>
        <dbReference type="ChEBI" id="CHEBI:60377"/>
        <dbReference type="ChEBI" id="CHEBI:85987"/>
        <dbReference type="EC" id="2.4.99.12"/>
    </reaction>
</comment>
<dbReference type="Gene3D" id="3.40.50.2000">
    <property type="entry name" value="Glycogen Phosphorylase B"/>
    <property type="match status" value="1"/>
</dbReference>
<dbReference type="GO" id="GO:0009245">
    <property type="term" value="P:lipid A biosynthetic process"/>
    <property type="evidence" value="ECO:0007669"/>
    <property type="project" value="TreeGrafter"/>
</dbReference>
<evidence type="ECO:0000256" key="3">
    <source>
        <dbReference type="ARBA" id="ARBA00019077"/>
    </source>
</evidence>
<reference evidence="12" key="1">
    <citation type="submission" date="2017-11" db="EMBL/GenBank/DDBJ databases">
        <authorList>
            <person name="Watanabe M."/>
            <person name="Kojima H."/>
        </authorList>
    </citation>
    <scope>NUCLEOTIDE SEQUENCE [LARGE SCALE GENOMIC DNA]</scope>
    <source>
        <strain evidence="12">Tokyo 01</strain>
    </source>
</reference>
<comment type="function">
    <text evidence="9">Involved in lipopolysaccharide (LPS) biosynthesis. Catalyzes the transfer of 3-deoxy-D-manno-octulosonate (Kdo) residue(s) from CMP-Kdo to lipid IV(A), the tetraacyldisaccharide-1,4'-bisphosphate precursor of lipid A.</text>
</comment>
<comment type="subcellular location">
    <subcellularLocation>
        <location evidence="9">Cell membrane</location>
    </subcellularLocation>
</comment>
<keyword evidence="9" id="KW-0472">Membrane</keyword>
<dbReference type="PANTHER" id="PTHR42755">
    <property type="entry name" value="3-DEOXY-MANNO-OCTULOSONATE CYTIDYLYLTRANSFERASE"/>
    <property type="match status" value="1"/>
</dbReference>
<keyword evidence="9" id="KW-1003">Cell membrane</keyword>
<dbReference type="PANTHER" id="PTHR42755:SF1">
    <property type="entry name" value="3-DEOXY-D-MANNO-OCTULOSONIC ACID TRANSFERASE, MITOCHONDRIAL-RELATED"/>
    <property type="match status" value="1"/>
</dbReference>
<sequence length="429" mass="47382">MMPVYNFLLIFFMILGLPVLIPLVLHSPKRRATVLQRLGLRGLPEKPARKRRIWVHALSVGEVISAVPLVRAMKTRFPDHEILFSAATKTGFETATAQIGPQVARIFFFPLDILFSVRRVIRRVAPEFVIIVETDIWPNFLAEARRRDIPVFLVNTRLSTRSFRGYRRFSFFTGPVFRMFTRICPQSGADAQRFLHLGVPPEQIVTTGNMKFDQPADPVPAERIAQMRSDLHIRPEARVLVAGSTHAGEEEQIRVAWIGLKKALPDLCLIVAPRNPERADAVCRIFSESGLKALPMKSAEQTASEGGWDVMAVDRIGVLRSLYALGEIAFVGGSLVALGGHNPLEPAAFGKPVLFGSHMADFAEISALLLAEGGAVQVTDAASFRRETLRLFENTAAASETGKRALRVFTANRGAVARTLDVIGRGLET</sequence>
<feature type="transmembrane region" description="Helical" evidence="9">
    <location>
        <begin position="6"/>
        <end position="25"/>
    </location>
</feature>
<name>A0A401G3Y4_9BACT</name>
<feature type="domain" description="3-deoxy-D-manno-octulosonic-acid transferase N-terminal" evidence="10">
    <location>
        <begin position="37"/>
        <end position="214"/>
    </location>
</feature>
<reference evidence="12" key="2">
    <citation type="submission" date="2019-01" db="EMBL/GenBank/DDBJ databases">
        <title>Genome sequence of Desulfonema ishimotonii strain Tokyo 01.</title>
        <authorList>
            <person name="Fukui M."/>
        </authorList>
    </citation>
    <scope>NUCLEOTIDE SEQUENCE [LARGE SCALE GENOMIC DNA]</scope>
    <source>
        <strain evidence="12">Tokyo 01</strain>
    </source>
</reference>
<protein>
    <recommendedName>
        <fullName evidence="3 9">3-deoxy-D-manno-octulosonic acid transferase</fullName>
        <shortName evidence="9">Kdo transferase</shortName>
        <ecNumber evidence="2 9">2.4.99.12</ecNumber>
    </recommendedName>
    <alternativeName>
        <fullName evidence="5 9">Lipid IV(A) 3-deoxy-D-manno-octulosonic acid transferase</fullName>
    </alternativeName>
</protein>
<dbReference type="Gene3D" id="3.40.50.11720">
    <property type="entry name" value="3-Deoxy-D-manno-octulosonic-acid transferase, N-terminal domain"/>
    <property type="match status" value="1"/>
</dbReference>
<dbReference type="InterPro" id="IPR038107">
    <property type="entry name" value="Glycos_transf_N_sf"/>
</dbReference>
<dbReference type="Proteomes" id="UP000288096">
    <property type="component" value="Unassembled WGS sequence"/>
</dbReference>
<organism evidence="11 12">
    <name type="scientific">Desulfonema ishimotonii</name>
    <dbReference type="NCBI Taxonomy" id="45657"/>
    <lineage>
        <taxon>Bacteria</taxon>
        <taxon>Pseudomonadati</taxon>
        <taxon>Thermodesulfobacteriota</taxon>
        <taxon>Desulfobacteria</taxon>
        <taxon>Desulfobacterales</taxon>
        <taxon>Desulfococcaceae</taxon>
        <taxon>Desulfonema</taxon>
    </lineage>
</organism>
<dbReference type="GO" id="GO:0005886">
    <property type="term" value="C:plasma membrane"/>
    <property type="evidence" value="ECO:0007669"/>
    <property type="project" value="UniProtKB-SubCell"/>
</dbReference>
<keyword evidence="9" id="KW-0448">Lipopolysaccharide biosynthesis</keyword>
<comment type="similarity">
    <text evidence="9">Belongs to the glycosyltransferase group 1 family.</text>
</comment>
<feature type="active site" description="Proton acceptor" evidence="7">
    <location>
        <position position="62"/>
    </location>
</feature>
<dbReference type="SUPFAM" id="SSF53756">
    <property type="entry name" value="UDP-Glycosyltransferase/glycogen phosphorylase"/>
    <property type="match status" value="1"/>
</dbReference>
<accession>A0A401G3Y4</accession>
<feature type="site" description="Transition state stabilizer" evidence="8">
    <location>
        <position position="133"/>
    </location>
</feature>
<dbReference type="UniPathway" id="UPA00958"/>
<evidence type="ECO:0000256" key="5">
    <source>
        <dbReference type="ARBA" id="ARBA00031445"/>
    </source>
</evidence>
<comment type="pathway">
    <text evidence="1 9">Bacterial outer membrane biogenesis; LPS core biosynthesis.</text>
</comment>
<gene>
    <name evidence="11" type="ORF">DENIS_4823</name>
</gene>
<proteinExistence type="inferred from homology"/>
<evidence type="ECO:0000259" key="10">
    <source>
        <dbReference type="Pfam" id="PF04413"/>
    </source>
</evidence>
<dbReference type="EC" id="2.4.99.12" evidence="2 9"/>
<evidence type="ECO:0000256" key="8">
    <source>
        <dbReference type="PIRSR" id="PIRSR639901-2"/>
    </source>
</evidence>
<dbReference type="AlphaFoldDB" id="A0A401G3Y4"/>
<dbReference type="FunFam" id="3.40.50.11720:FF:000001">
    <property type="entry name" value="3-deoxy-D-manno-octulosonic acid transferase"/>
    <property type="match status" value="1"/>
</dbReference>
<keyword evidence="4 9" id="KW-0808">Transferase</keyword>
<evidence type="ECO:0000313" key="11">
    <source>
        <dbReference type="EMBL" id="GBC63825.1"/>
    </source>
</evidence>
<evidence type="ECO:0000256" key="7">
    <source>
        <dbReference type="PIRSR" id="PIRSR639901-1"/>
    </source>
</evidence>
<dbReference type="InterPro" id="IPR039901">
    <property type="entry name" value="Kdotransferase"/>
</dbReference>
<evidence type="ECO:0000313" key="12">
    <source>
        <dbReference type="Proteomes" id="UP000288096"/>
    </source>
</evidence>